<evidence type="ECO:0000256" key="1">
    <source>
        <dbReference type="SAM" id="SignalP"/>
    </source>
</evidence>
<feature type="chain" id="PRO_5003468775" description="F-box domain-containing protein" evidence="1">
    <location>
        <begin position="26"/>
        <end position="404"/>
    </location>
</feature>
<dbReference type="STRING" id="1109443.G4TI29"/>
<evidence type="ECO:0000313" key="3">
    <source>
        <dbReference type="Proteomes" id="UP000007148"/>
    </source>
</evidence>
<accession>G4TI29</accession>
<dbReference type="AlphaFoldDB" id="G4TI29"/>
<feature type="signal peptide" evidence="1">
    <location>
        <begin position="1"/>
        <end position="25"/>
    </location>
</feature>
<sequence>MKNTKNLTLPLELVLEILLLIFMDGLHKPHENFHRLSLVCKTWRPYAQRLLFRNVRLHDPDATRGFLVATRPDAISELSQTLGESVRSVEMTLRSQDMLSLFSFVLRHCPKLRELSLVLYKDIDLGSLSILSATLPQLPNVGYAELALPSIRALRISAMVEVPRFLKSAFITWPTIRHLGLADTALEQFSTHMIPESGAPGTKLPLYEVDFGPSRRGRRDPSECIRRLLQTCGQELRILDLRGLGNATAIQNFLRESVFLAQHGAQIRSLRLAELPLHAKVHGLKACTGLEELVLYGQPPSVMREVLPLDCLVHFLYAHTPSQESYSVDRLVKWCETMPKLEVFTYVTRGQGGMIAEDAKKLASFCNAKGVRFRHKRNGINELREELIEPTTFPRDEIITAVWR</sequence>
<comment type="caution">
    <text evidence="2">The sequence shown here is derived from an EMBL/GenBank/DDBJ whole genome shotgun (WGS) entry which is preliminary data.</text>
</comment>
<evidence type="ECO:0000313" key="2">
    <source>
        <dbReference type="EMBL" id="CCA70972.1"/>
    </source>
</evidence>
<organism evidence="2 3">
    <name type="scientific">Serendipita indica (strain DSM 11827)</name>
    <name type="common">Root endophyte fungus</name>
    <name type="synonym">Piriformospora indica</name>
    <dbReference type="NCBI Taxonomy" id="1109443"/>
    <lineage>
        <taxon>Eukaryota</taxon>
        <taxon>Fungi</taxon>
        <taxon>Dikarya</taxon>
        <taxon>Basidiomycota</taxon>
        <taxon>Agaricomycotina</taxon>
        <taxon>Agaricomycetes</taxon>
        <taxon>Sebacinales</taxon>
        <taxon>Serendipitaceae</taxon>
        <taxon>Serendipita</taxon>
    </lineage>
</organism>
<proteinExistence type="predicted"/>
<dbReference type="HOGENOM" id="CLU_039327_0_0_1"/>
<dbReference type="Gene3D" id="3.80.10.10">
    <property type="entry name" value="Ribonuclease Inhibitor"/>
    <property type="match status" value="1"/>
</dbReference>
<protein>
    <recommendedName>
        <fullName evidence="4">F-box domain-containing protein</fullName>
    </recommendedName>
</protein>
<keyword evidence="1" id="KW-0732">Signal</keyword>
<evidence type="ECO:0008006" key="4">
    <source>
        <dbReference type="Google" id="ProtNLM"/>
    </source>
</evidence>
<dbReference type="EMBL" id="CAFZ01000101">
    <property type="protein sequence ID" value="CCA70972.1"/>
    <property type="molecule type" value="Genomic_DNA"/>
</dbReference>
<name>G4TI29_SERID</name>
<gene>
    <name evidence="2" type="ORF">PIIN_04905</name>
</gene>
<dbReference type="SUPFAM" id="SSF52047">
    <property type="entry name" value="RNI-like"/>
    <property type="match status" value="1"/>
</dbReference>
<reference evidence="2 3" key="1">
    <citation type="journal article" date="2011" name="PLoS Pathog.">
        <title>Endophytic Life Strategies Decoded by Genome and Transcriptome Analyses of the Mutualistic Root Symbiont Piriformospora indica.</title>
        <authorList>
            <person name="Zuccaro A."/>
            <person name="Lahrmann U."/>
            <person name="Guldener U."/>
            <person name="Langen G."/>
            <person name="Pfiffi S."/>
            <person name="Biedenkopf D."/>
            <person name="Wong P."/>
            <person name="Samans B."/>
            <person name="Grimm C."/>
            <person name="Basiewicz M."/>
            <person name="Murat C."/>
            <person name="Martin F."/>
            <person name="Kogel K.H."/>
        </authorList>
    </citation>
    <scope>NUCLEOTIDE SEQUENCE [LARGE SCALE GENOMIC DNA]</scope>
    <source>
        <strain evidence="2 3">DSM 11827</strain>
    </source>
</reference>
<dbReference type="InParanoid" id="G4TI29"/>
<dbReference type="InterPro" id="IPR032675">
    <property type="entry name" value="LRR_dom_sf"/>
</dbReference>
<dbReference type="Proteomes" id="UP000007148">
    <property type="component" value="Unassembled WGS sequence"/>
</dbReference>
<dbReference type="OrthoDB" id="270763at2759"/>
<keyword evidence="3" id="KW-1185">Reference proteome</keyword>